<feature type="domain" description="CopC" evidence="7">
    <location>
        <begin position="27"/>
        <end position="124"/>
    </location>
</feature>
<proteinExistence type="inferred from homology"/>
<dbReference type="InterPro" id="IPR014755">
    <property type="entry name" value="Cu-Rt/internalin_Ig-like"/>
</dbReference>
<dbReference type="Proteomes" id="UP000487117">
    <property type="component" value="Unassembled WGS sequence"/>
</dbReference>
<evidence type="ECO:0000256" key="5">
    <source>
        <dbReference type="RuleBase" id="RU369037"/>
    </source>
</evidence>
<name>A0A7V8FJ08_STEMA</name>
<comment type="function">
    <text evidence="5">Involved in copper resistance.</text>
</comment>
<dbReference type="AlphaFoldDB" id="A0A7V8FJ08"/>
<dbReference type="GO" id="GO:0005507">
    <property type="term" value="F:copper ion binding"/>
    <property type="evidence" value="ECO:0007669"/>
    <property type="project" value="UniProtKB-UniRule"/>
</dbReference>
<dbReference type="GO" id="GO:0042597">
    <property type="term" value="C:periplasmic space"/>
    <property type="evidence" value="ECO:0007669"/>
    <property type="project" value="UniProtKB-SubCell"/>
</dbReference>
<evidence type="ECO:0000259" key="7">
    <source>
        <dbReference type="Pfam" id="PF04234"/>
    </source>
</evidence>
<dbReference type="GO" id="GO:0046688">
    <property type="term" value="P:response to copper ion"/>
    <property type="evidence" value="ECO:0007669"/>
    <property type="project" value="UniProtKB-UniRule"/>
</dbReference>
<evidence type="ECO:0000256" key="3">
    <source>
        <dbReference type="ARBA" id="ARBA00022729"/>
    </source>
</evidence>
<dbReference type="GO" id="GO:0005886">
    <property type="term" value="C:plasma membrane"/>
    <property type="evidence" value="ECO:0007669"/>
    <property type="project" value="TreeGrafter"/>
</dbReference>
<evidence type="ECO:0000256" key="1">
    <source>
        <dbReference type="ARBA" id="ARBA00004196"/>
    </source>
</evidence>
<evidence type="ECO:0000313" key="9">
    <source>
        <dbReference type="Proteomes" id="UP000487117"/>
    </source>
</evidence>
<keyword evidence="2 5" id="KW-0479">Metal-binding</keyword>
<dbReference type="GO" id="GO:0006825">
    <property type="term" value="P:copper ion transport"/>
    <property type="evidence" value="ECO:0007669"/>
    <property type="project" value="InterPro"/>
</dbReference>
<keyword evidence="4 5" id="KW-0186">Copper</keyword>
<dbReference type="GO" id="GO:0030313">
    <property type="term" value="C:cell envelope"/>
    <property type="evidence" value="ECO:0007669"/>
    <property type="project" value="UniProtKB-SubCell"/>
</dbReference>
<evidence type="ECO:0000256" key="4">
    <source>
        <dbReference type="ARBA" id="ARBA00023008"/>
    </source>
</evidence>
<protein>
    <recommendedName>
        <fullName evidence="5">Copper resistance protein C</fullName>
    </recommendedName>
</protein>
<comment type="caution">
    <text evidence="8">The sequence shown here is derived from an EMBL/GenBank/DDBJ whole genome shotgun (WGS) entry which is preliminary data.</text>
</comment>
<dbReference type="InterPro" id="IPR032694">
    <property type="entry name" value="CopC/D"/>
</dbReference>
<accession>A0A7V8FJ08</accession>
<evidence type="ECO:0000313" key="8">
    <source>
        <dbReference type="EMBL" id="KAF1016954.1"/>
    </source>
</evidence>
<comment type="similarity">
    <text evidence="5">Belongs to the CopC family.</text>
</comment>
<feature type="signal peptide" evidence="6">
    <location>
        <begin position="1"/>
        <end position="26"/>
    </location>
</feature>
<organism evidence="8 9">
    <name type="scientific">Stenotrophomonas maltophilia</name>
    <name type="common">Pseudomonas maltophilia</name>
    <name type="synonym">Xanthomonas maltophilia</name>
    <dbReference type="NCBI Taxonomy" id="40324"/>
    <lineage>
        <taxon>Bacteria</taxon>
        <taxon>Pseudomonadati</taxon>
        <taxon>Pseudomonadota</taxon>
        <taxon>Gammaproteobacteria</taxon>
        <taxon>Lysobacterales</taxon>
        <taxon>Lysobacteraceae</taxon>
        <taxon>Stenotrophomonas</taxon>
        <taxon>Stenotrophomonas maltophilia group</taxon>
    </lineage>
</organism>
<keyword evidence="5" id="KW-0574">Periplasm</keyword>
<comment type="subcellular location">
    <subcellularLocation>
        <location evidence="1">Cell envelope</location>
    </subcellularLocation>
    <subcellularLocation>
        <location evidence="5">Periplasm</location>
    </subcellularLocation>
</comment>
<dbReference type="InterPro" id="IPR007348">
    <property type="entry name" value="CopC_dom"/>
</dbReference>
<feature type="chain" id="PRO_5031327339" description="Copper resistance protein C" evidence="6">
    <location>
        <begin position="27"/>
        <end position="125"/>
    </location>
</feature>
<sequence>MTVVFRRTAIAAAALLALAVVPLALAHPALLRSTPAQGAAVAPTAQIDLEFNEAVMPRATQLQLSMGHGSMQMPMAPAQQQVLDDGHTLRATFGSLLPAGSYRLQWRAVGQDSHPMTGEFTFTIK</sequence>
<dbReference type="EMBL" id="WNDS01000001">
    <property type="protein sequence ID" value="KAF1016954.1"/>
    <property type="molecule type" value="Genomic_DNA"/>
</dbReference>
<evidence type="ECO:0000256" key="2">
    <source>
        <dbReference type="ARBA" id="ARBA00022723"/>
    </source>
</evidence>
<dbReference type="Gene3D" id="2.60.40.1220">
    <property type="match status" value="1"/>
</dbReference>
<dbReference type="SUPFAM" id="SSF81296">
    <property type="entry name" value="E set domains"/>
    <property type="match status" value="1"/>
</dbReference>
<evidence type="ECO:0000256" key="6">
    <source>
        <dbReference type="SAM" id="SignalP"/>
    </source>
</evidence>
<dbReference type="InterPro" id="IPR014756">
    <property type="entry name" value="Ig_E-set"/>
</dbReference>
<dbReference type="PANTHER" id="PTHR34820">
    <property type="entry name" value="INNER MEMBRANE PROTEIN YEBZ"/>
    <property type="match status" value="1"/>
</dbReference>
<gene>
    <name evidence="8" type="primary">copC</name>
    <name evidence="8" type="ORF">GAK31_00213</name>
</gene>
<dbReference type="Pfam" id="PF04234">
    <property type="entry name" value="CopC"/>
    <property type="match status" value="1"/>
</dbReference>
<reference evidence="9" key="1">
    <citation type="journal article" date="2020" name="MBio">
        <title>Horizontal gene transfer to a defensive symbiont with a reduced genome amongst a multipartite beetle microbiome.</title>
        <authorList>
            <person name="Waterworth S.C."/>
            <person name="Florez L.V."/>
            <person name="Rees E.R."/>
            <person name="Hertweck C."/>
            <person name="Kaltenpoth M."/>
            <person name="Kwan J.C."/>
        </authorList>
    </citation>
    <scope>NUCLEOTIDE SEQUENCE [LARGE SCALE GENOMIC DNA]</scope>
</reference>
<keyword evidence="3 5" id="KW-0732">Signal</keyword>
<dbReference type="PANTHER" id="PTHR34820:SF4">
    <property type="entry name" value="INNER MEMBRANE PROTEIN YEBZ"/>
    <property type="match status" value="1"/>
</dbReference>